<dbReference type="PANTHER" id="PTHR44688">
    <property type="entry name" value="DNA-BINDING TRANSCRIPTIONAL ACTIVATOR DEVR_DOSR"/>
    <property type="match status" value="1"/>
</dbReference>
<gene>
    <name evidence="5" type="ORF">ACFSE1_12430</name>
</gene>
<reference evidence="6" key="1">
    <citation type="journal article" date="2019" name="Int. J. Syst. Evol. Microbiol.">
        <title>The Global Catalogue of Microorganisms (GCM) 10K type strain sequencing project: providing services to taxonomists for standard genome sequencing and annotation.</title>
        <authorList>
            <consortium name="The Broad Institute Genomics Platform"/>
            <consortium name="The Broad Institute Genome Sequencing Center for Infectious Disease"/>
            <person name="Wu L."/>
            <person name="Ma J."/>
        </authorList>
    </citation>
    <scope>NUCLEOTIDE SEQUENCE [LARGE SCALE GENOMIC DNA]</scope>
    <source>
        <strain evidence="6">CG52</strain>
    </source>
</reference>
<dbReference type="SMART" id="SM00421">
    <property type="entry name" value="HTH_LUXR"/>
    <property type="match status" value="1"/>
</dbReference>
<dbReference type="Gene3D" id="3.30.450.80">
    <property type="entry name" value="Transcription factor LuxR-like, autoinducer-binding domain"/>
    <property type="match status" value="1"/>
</dbReference>
<dbReference type="RefSeq" id="WP_377401584.1">
    <property type="nucleotide sequence ID" value="NZ_JBHUEQ010000023.1"/>
</dbReference>
<dbReference type="PANTHER" id="PTHR44688:SF16">
    <property type="entry name" value="DNA-BINDING TRANSCRIPTIONAL ACTIVATOR DEVR_DOSR"/>
    <property type="match status" value="1"/>
</dbReference>
<dbReference type="InterPro" id="IPR016032">
    <property type="entry name" value="Sig_transdc_resp-reg_C-effctor"/>
</dbReference>
<comment type="caution">
    <text evidence="5">The sequence shown here is derived from an EMBL/GenBank/DDBJ whole genome shotgun (WGS) entry which is preliminary data.</text>
</comment>
<sequence>MNIHSIIQFLALAHEVESEAELVGELESLLARYGFMNYGLWFHHKVFADWSDTMLIGQWPNGWRRHYADRKYATIDPLRRMLAVTQRPFRWRDAIAAYSEDPYRKRALRLLRDAARNGLHDGYVFPIYGRTGLLGILNLSGQAVDLSAAEICLFDTVARKVLWRLLELRGTASDLEKTLAVEAELTQRQMEVLRLLSDGLTSNEIAKALQISNHTVDWYINVIQEKFNARNRQHVIALAFRSGLVT</sequence>
<dbReference type="Pfam" id="PF00196">
    <property type="entry name" value="GerE"/>
    <property type="match status" value="1"/>
</dbReference>
<keyword evidence="3" id="KW-0804">Transcription</keyword>
<organism evidence="5 6">
    <name type="scientific">Rhizobium helianthi</name>
    <dbReference type="NCBI Taxonomy" id="1132695"/>
    <lineage>
        <taxon>Bacteria</taxon>
        <taxon>Pseudomonadati</taxon>
        <taxon>Pseudomonadota</taxon>
        <taxon>Alphaproteobacteria</taxon>
        <taxon>Hyphomicrobiales</taxon>
        <taxon>Rhizobiaceae</taxon>
        <taxon>Rhizobium/Agrobacterium group</taxon>
        <taxon>Rhizobium</taxon>
    </lineage>
</organism>
<dbReference type="SUPFAM" id="SSF46894">
    <property type="entry name" value="C-terminal effector domain of the bipartite response regulators"/>
    <property type="match status" value="1"/>
</dbReference>
<dbReference type="InterPro" id="IPR005143">
    <property type="entry name" value="TF_LuxR_autoind-bd_dom"/>
</dbReference>
<dbReference type="PROSITE" id="PS50043">
    <property type="entry name" value="HTH_LUXR_2"/>
    <property type="match status" value="1"/>
</dbReference>
<dbReference type="EMBL" id="JBHUEQ010000023">
    <property type="protein sequence ID" value="MFD1746272.1"/>
    <property type="molecule type" value="Genomic_DNA"/>
</dbReference>
<dbReference type="PRINTS" id="PR00038">
    <property type="entry name" value="HTHLUXR"/>
</dbReference>
<evidence type="ECO:0000256" key="1">
    <source>
        <dbReference type="ARBA" id="ARBA00023015"/>
    </source>
</evidence>
<evidence type="ECO:0000256" key="2">
    <source>
        <dbReference type="ARBA" id="ARBA00023125"/>
    </source>
</evidence>
<dbReference type="InterPro" id="IPR036693">
    <property type="entry name" value="TF_LuxR_autoind-bd_dom_sf"/>
</dbReference>
<dbReference type="SUPFAM" id="SSF75516">
    <property type="entry name" value="Pheromone-binding domain of LuxR-like quorum-sensing transcription factors"/>
    <property type="match status" value="1"/>
</dbReference>
<dbReference type="Pfam" id="PF03472">
    <property type="entry name" value="Autoind_bind"/>
    <property type="match status" value="1"/>
</dbReference>
<keyword evidence="6" id="KW-1185">Reference proteome</keyword>
<feature type="domain" description="HTH luxR-type" evidence="4">
    <location>
        <begin position="178"/>
        <end position="243"/>
    </location>
</feature>
<keyword evidence="1" id="KW-0805">Transcription regulation</keyword>
<accession>A0ABW4M485</accession>
<dbReference type="InterPro" id="IPR036388">
    <property type="entry name" value="WH-like_DNA-bd_sf"/>
</dbReference>
<dbReference type="Proteomes" id="UP001597322">
    <property type="component" value="Unassembled WGS sequence"/>
</dbReference>
<evidence type="ECO:0000259" key="4">
    <source>
        <dbReference type="PROSITE" id="PS50043"/>
    </source>
</evidence>
<protein>
    <submittedName>
        <fullName evidence="5">Autoinducer binding domain-containing protein</fullName>
    </submittedName>
</protein>
<dbReference type="CDD" id="cd06170">
    <property type="entry name" value="LuxR_C_like"/>
    <property type="match status" value="1"/>
</dbReference>
<dbReference type="Gene3D" id="1.10.10.10">
    <property type="entry name" value="Winged helix-like DNA-binding domain superfamily/Winged helix DNA-binding domain"/>
    <property type="match status" value="1"/>
</dbReference>
<name>A0ABW4M485_9HYPH</name>
<evidence type="ECO:0000313" key="6">
    <source>
        <dbReference type="Proteomes" id="UP001597322"/>
    </source>
</evidence>
<dbReference type="InterPro" id="IPR000792">
    <property type="entry name" value="Tscrpt_reg_LuxR_C"/>
</dbReference>
<keyword evidence="2" id="KW-0238">DNA-binding</keyword>
<proteinExistence type="predicted"/>
<evidence type="ECO:0000313" key="5">
    <source>
        <dbReference type="EMBL" id="MFD1746272.1"/>
    </source>
</evidence>
<evidence type="ECO:0000256" key="3">
    <source>
        <dbReference type="ARBA" id="ARBA00023163"/>
    </source>
</evidence>